<dbReference type="InterPro" id="IPR036894">
    <property type="entry name" value="YbaB-like_sf"/>
</dbReference>
<dbReference type="EMBL" id="BAAAUX010000011">
    <property type="protein sequence ID" value="GAA2786759.1"/>
    <property type="molecule type" value="Genomic_DNA"/>
</dbReference>
<evidence type="ECO:0008006" key="4">
    <source>
        <dbReference type="Google" id="ProtNLM"/>
    </source>
</evidence>
<sequence length="160" mass="17351">MTNPAGRRAELEARNASMRETMTSLLEGISRQTEQLRQAQEQAVATVGKATSEDGLVTVRVNAVGVVTHLEVSSSAFQYTTPKKLSETIVLTIQDAARDARSQADAAFAPVQAEIPDLPDVFPGAPSLTDMIPKAPAVPDLDEDEEDDDYEDDDEEDGYR</sequence>
<evidence type="ECO:0000313" key="3">
    <source>
        <dbReference type="Proteomes" id="UP001500979"/>
    </source>
</evidence>
<protein>
    <recommendedName>
        <fullName evidence="4">YbaB/EbfC family DNA-binding protein</fullName>
    </recommendedName>
</protein>
<name>A0ABN3VBB6_9PSEU</name>
<evidence type="ECO:0000256" key="1">
    <source>
        <dbReference type="SAM" id="MobiDB-lite"/>
    </source>
</evidence>
<organism evidence="2 3">
    <name type="scientific">Saccharopolyspora taberi</name>
    <dbReference type="NCBI Taxonomy" id="60895"/>
    <lineage>
        <taxon>Bacteria</taxon>
        <taxon>Bacillati</taxon>
        <taxon>Actinomycetota</taxon>
        <taxon>Actinomycetes</taxon>
        <taxon>Pseudonocardiales</taxon>
        <taxon>Pseudonocardiaceae</taxon>
        <taxon>Saccharopolyspora</taxon>
    </lineage>
</organism>
<dbReference type="Proteomes" id="UP001500979">
    <property type="component" value="Unassembled WGS sequence"/>
</dbReference>
<dbReference type="RefSeq" id="WP_344679412.1">
    <property type="nucleotide sequence ID" value="NZ_BAAAUX010000011.1"/>
</dbReference>
<evidence type="ECO:0000313" key="2">
    <source>
        <dbReference type="EMBL" id="GAA2786759.1"/>
    </source>
</evidence>
<dbReference type="InterPro" id="IPR004401">
    <property type="entry name" value="YbaB/EbfC"/>
</dbReference>
<reference evidence="2 3" key="1">
    <citation type="journal article" date="2019" name="Int. J. Syst. Evol. Microbiol.">
        <title>The Global Catalogue of Microorganisms (GCM) 10K type strain sequencing project: providing services to taxonomists for standard genome sequencing and annotation.</title>
        <authorList>
            <consortium name="The Broad Institute Genomics Platform"/>
            <consortium name="The Broad Institute Genome Sequencing Center for Infectious Disease"/>
            <person name="Wu L."/>
            <person name="Ma J."/>
        </authorList>
    </citation>
    <scope>NUCLEOTIDE SEQUENCE [LARGE SCALE GENOMIC DNA]</scope>
    <source>
        <strain evidence="2 3">JCM 9383</strain>
    </source>
</reference>
<dbReference type="Pfam" id="PF02575">
    <property type="entry name" value="YbaB_DNA_bd"/>
    <property type="match status" value="1"/>
</dbReference>
<dbReference type="SUPFAM" id="SSF82607">
    <property type="entry name" value="YbaB-like"/>
    <property type="match status" value="1"/>
</dbReference>
<keyword evidence="3" id="KW-1185">Reference proteome</keyword>
<accession>A0ABN3VBB6</accession>
<comment type="caution">
    <text evidence="2">The sequence shown here is derived from an EMBL/GenBank/DDBJ whole genome shotgun (WGS) entry which is preliminary data.</text>
</comment>
<gene>
    <name evidence="2" type="ORF">GCM10010470_21380</name>
</gene>
<feature type="compositionally biased region" description="Acidic residues" evidence="1">
    <location>
        <begin position="140"/>
        <end position="160"/>
    </location>
</feature>
<dbReference type="Gene3D" id="3.30.1310.10">
    <property type="entry name" value="Nucleoid-associated protein YbaB-like domain"/>
    <property type="match status" value="1"/>
</dbReference>
<proteinExistence type="predicted"/>
<feature type="region of interest" description="Disordered" evidence="1">
    <location>
        <begin position="117"/>
        <end position="160"/>
    </location>
</feature>